<dbReference type="InterPro" id="IPR022519">
    <property type="entry name" value="Gloeo/Verruco_rpt"/>
</dbReference>
<evidence type="ECO:0000313" key="2">
    <source>
        <dbReference type="EMBL" id="MEK8030345.1"/>
    </source>
</evidence>
<dbReference type="Proteomes" id="UP001371218">
    <property type="component" value="Unassembled WGS sequence"/>
</dbReference>
<proteinExistence type="predicted"/>
<dbReference type="EMBL" id="JBBUTG010000003">
    <property type="protein sequence ID" value="MEK8030345.1"/>
    <property type="molecule type" value="Genomic_DNA"/>
</dbReference>
<dbReference type="RefSeq" id="WP_341424713.1">
    <property type="nucleotide sequence ID" value="NZ_JBBUTG010000003.1"/>
</dbReference>
<protein>
    <submittedName>
        <fullName evidence="2">Choice-of-anchor tandem repeat GloVer-containing protein</fullName>
    </submittedName>
</protein>
<keyword evidence="1" id="KW-0732">Signal</keyword>
<reference evidence="2 3" key="1">
    <citation type="submission" date="2024-04" db="EMBL/GenBank/DDBJ databases">
        <title>Novel species of the genus Ideonella isolated from streams.</title>
        <authorList>
            <person name="Lu H."/>
        </authorList>
    </citation>
    <scope>NUCLEOTIDE SEQUENCE [LARGE SCALE GENOMIC DNA]</scope>
    <source>
        <strain evidence="2 3">DXS29W</strain>
    </source>
</reference>
<dbReference type="SUPFAM" id="SSF63829">
    <property type="entry name" value="Calcium-dependent phosphotriesterase"/>
    <property type="match status" value="1"/>
</dbReference>
<evidence type="ECO:0000313" key="3">
    <source>
        <dbReference type="Proteomes" id="UP001371218"/>
    </source>
</evidence>
<gene>
    <name evidence="2" type="ORF">AACH06_05865</name>
</gene>
<accession>A0ABU9BN52</accession>
<feature type="signal peptide" evidence="1">
    <location>
        <begin position="1"/>
        <end position="31"/>
    </location>
</feature>
<feature type="chain" id="PRO_5045923387" evidence="1">
    <location>
        <begin position="32"/>
        <end position="394"/>
    </location>
</feature>
<comment type="caution">
    <text evidence="2">The sequence shown here is derived from an EMBL/GenBank/DDBJ whole genome shotgun (WGS) entry which is preliminary data.</text>
</comment>
<dbReference type="NCBIfam" id="TIGR03803">
    <property type="entry name" value="Gloeo_Verruco"/>
    <property type="match status" value="6"/>
</dbReference>
<keyword evidence="3" id="KW-1185">Reference proteome</keyword>
<sequence>MTLFASLFRRSSCSVWPVCALALAAALPASAETATNAAPAVYELLHSFDVWDGYNFRHTLVIGDDGRVRGGDGRAFRIDRSGDGFAVLNDFTKRRLGRWPQGQVLASDGKYYGVAAEGGDLGGGTVYRMTPGGKVTLLHAFDPNSTSAGNPHAPLLEAADGAFYGTTNGIVNGPCGSLFRLTRAGEFSVLHPFSHDPGNGCTPDAMKLTQARDGSIYGVTEYGGAFDRGTIYRWTRSGAWELLYSFGAHGQGSHPRSGLVQGADGAFYGITIFGGEHDTGMFYRFDPNTLTASFLTSFGAGGPAPVQPNGELLLARDGLFYGTTMYGGKNESGTVYRVTPAGEMTTIFSFPGRGTQQSVMPMAGLVEGRDGEFFGTTETGGEFNHGTLYRLKLK</sequence>
<organism evidence="2 3">
    <name type="scientific">Ideonella lacteola</name>
    <dbReference type="NCBI Taxonomy" id="2984193"/>
    <lineage>
        <taxon>Bacteria</taxon>
        <taxon>Pseudomonadati</taxon>
        <taxon>Pseudomonadota</taxon>
        <taxon>Betaproteobacteria</taxon>
        <taxon>Burkholderiales</taxon>
        <taxon>Sphaerotilaceae</taxon>
        <taxon>Ideonella</taxon>
    </lineage>
</organism>
<evidence type="ECO:0000256" key="1">
    <source>
        <dbReference type="SAM" id="SignalP"/>
    </source>
</evidence>
<name>A0ABU9BN52_9BURK</name>